<proteinExistence type="predicted"/>
<feature type="compositionally biased region" description="Polar residues" evidence="1">
    <location>
        <begin position="141"/>
        <end position="157"/>
    </location>
</feature>
<feature type="region of interest" description="Disordered" evidence="1">
    <location>
        <begin position="141"/>
        <end position="181"/>
    </location>
</feature>
<reference evidence="2 3" key="1">
    <citation type="submission" date="2016-07" db="EMBL/GenBank/DDBJ databases">
        <title>Pervasive Adenine N6-methylation of Active Genes in Fungi.</title>
        <authorList>
            <consortium name="DOE Joint Genome Institute"/>
            <person name="Mondo S.J."/>
            <person name="Dannebaum R.O."/>
            <person name="Kuo R.C."/>
            <person name="Labutti K."/>
            <person name="Haridas S."/>
            <person name="Kuo A."/>
            <person name="Salamov A."/>
            <person name="Ahrendt S.R."/>
            <person name="Lipzen A."/>
            <person name="Sullivan W."/>
            <person name="Andreopoulos W.B."/>
            <person name="Clum A."/>
            <person name="Lindquist E."/>
            <person name="Daum C."/>
            <person name="Ramamoorthy G.K."/>
            <person name="Gryganskyi A."/>
            <person name="Culley D."/>
            <person name="Magnuson J.K."/>
            <person name="James T.Y."/>
            <person name="O'Malley M.A."/>
            <person name="Stajich J.E."/>
            <person name="Spatafora J.W."/>
            <person name="Visel A."/>
            <person name="Grigoriev I.V."/>
        </authorList>
    </citation>
    <scope>NUCLEOTIDE SEQUENCE [LARGE SCALE GENOMIC DNA]</scope>
    <source>
        <strain evidence="2 3">CBS 115471</strain>
    </source>
</reference>
<comment type="caution">
    <text evidence="2">The sequence shown here is derived from an EMBL/GenBank/DDBJ whole genome shotgun (WGS) entry which is preliminary data.</text>
</comment>
<dbReference type="EMBL" id="MCFA01000252">
    <property type="protein sequence ID" value="ORX96597.1"/>
    <property type="molecule type" value="Genomic_DNA"/>
</dbReference>
<evidence type="ECO:0000256" key="1">
    <source>
        <dbReference type="SAM" id="MobiDB-lite"/>
    </source>
</evidence>
<dbReference type="AlphaFoldDB" id="A0A1Y1YF40"/>
<organism evidence="2 3">
    <name type="scientific">Clohesyomyces aquaticus</name>
    <dbReference type="NCBI Taxonomy" id="1231657"/>
    <lineage>
        <taxon>Eukaryota</taxon>
        <taxon>Fungi</taxon>
        <taxon>Dikarya</taxon>
        <taxon>Ascomycota</taxon>
        <taxon>Pezizomycotina</taxon>
        <taxon>Dothideomycetes</taxon>
        <taxon>Pleosporomycetidae</taxon>
        <taxon>Pleosporales</taxon>
        <taxon>Lindgomycetaceae</taxon>
        <taxon>Clohesyomyces</taxon>
    </lineage>
</organism>
<sequence>MSGGGPPFSGAGMRGPGSFTPGIRGGSWRGISPFGVNSSSTRRGGGGERAHILPMGGTREQIGLSMVCGCNRSASHGPVVTFFTQEDSQWIRGVLATLGSDHMTLDEFHSVGMVTVGPSIEARFSRALEAIDIQVSRRSAFSTPDTSSALHSPFGQNSDSDSDDGGMFGPPPSMGYPGMGYPGIGFPSMGNMGRSRGRRGRRFS</sequence>
<feature type="compositionally biased region" description="Gly residues" evidence="1">
    <location>
        <begin position="1"/>
        <end position="15"/>
    </location>
</feature>
<accession>A0A1Y1YF40</accession>
<evidence type="ECO:0000313" key="2">
    <source>
        <dbReference type="EMBL" id="ORX96597.1"/>
    </source>
</evidence>
<feature type="region of interest" description="Disordered" evidence="1">
    <location>
        <begin position="1"/>
        <end position="49"/>
    </location>
</feature>
<gene>
    <name evidence="2" type="ORF">BCR34DRAFT_593802</name>
</gene>
<evidence type="ECO:0000313" key="3">
    <source>
        <dbReference type="Proteomes" id="UP000193144"/>
    </source>
</evidence>
<dbReference type="Proteomes" id="UP000193144">
    <property type="component" value="Unassembled WGS sequence"/>
</dbReference>
<name>A0A1Y1YF40_9PLEO</name>
<keyword evidence="3" id="KW-1185">Reference proteome</keyword>
<protein>
    <submittedName>
        <fullName evidence="2">Uncharacterized protein</fullName>
    </submittedName>
</protein>